<gene>
    <name evidence="11" type="primary">kefA_2</name>
    <name evidence="11" type="ORF">NCTC11343_04386</name>
</gene>
<keyword evidence="4 7" id="KW-0812">Transmembrane</keyword>
<keyword evidence="5 7" id="KW-1133">Transmembrane helix</keyword>
<evidence type="ECO:0000259" key="9">
    <source>
        <dbReference type="Pfam" id="PF00924"/>
    </source>
</evidence>
<dbReference type="Proteomes" id="UP000251241">
    <property type="component" value="Unassembled WGS sequence"/>
</dbReference>
<dbReference type="InterPro" id="IPR011066">
    <property type="entry name" value="MscS_channel_C_sf"/>
</dbReference>
<dbReference type="InterPro" id="IPR049278">
    <property type="entry name" value="MS_channel_C"/>
</dbReference>
<evidence type="ECO:0000256" key="4">
    <source>
        <dbReference type="ARBA" id="ARBA00022692"/>
    </source>
</evidence>
<dbReference type="InterPro" id="IPR006685">
    <property type="entry name" value="MscS_channel_2nd"/>
</dbReference>
<dbReference type="EMBL" id="UAUU01000011">
    <property type="protein sequence ID" value="SPZ92334.1"/>
    <property type="molecule type" value="Genomic_DNA"/>
</dbReference>
<feature type="domain" description="Mechanosensitive ion channel MscS C-terminal" evidence="10">
    <location>
        <begin position="498"/>
        <end position="578"/>
    </location>
</feature>
<protein>
    <submittedName>
        <fullName evidence="11">Potassium efflux system KefA</fullName>
    </submittedName>
</protein>
<feature type="transmembrane region" description="Helical" evidence="7">
    <location>
        <begin position="406"/>
        <end position="433"/>
    </location>
</feature>
<evidence type="ECO:0000313" key="11">
    <source>
        <dbReference type="EMBL" id="SPZ92334.1"/>
    </source>
</evidence>
<dbReference type="InterPro" id="IPR010920">
    <property type="entry name" value="LSM_dom_sf"/>
</dbReference>
<dbReference type="InterPro" id="IPR045275">
    <property type="entry name" value="MscS_archaea/bacteria_type"/>
</dbReference>
<evidence type="ECO:0000256" key="3">
    <source>
        <dbReference type="ARBA" id="ARBA00022475"/>
    </source>
</evidence>
<keyword evidence="3" id="KW-1003">Cell membrane</keyword>
<evidence type="ECO:0000256" key="1">
    <source>
        <dbReference type="ARBA" id="ARBA00004651"/>
    </source>
</evidence>
<dbReference type="PANTHER" id="PTHR30221:SF18">
    <property type="entry name" value="SLL0590 PROTEIN"/>
    <property type="match status" value="1"/>
</dbReference>
<dbReference type="SUPFAM" id="SSF50182">
    <property type="entry name" value="Sm-like ribonucleoproteins"/>
    <property type="match status" value="1"/>
</dbReference>
<evidence type="ECO:0000313" key="12">
    <source>
        <dbReference type="Proteomes" id="UP000251241"/>
    </source>
</evidence>
<dbReference type="SUPFAM" id="SSF82689">
    <property type="entry name" value="Mechanosensitive channel protein MscS (YggB), C-terminal domain"/>
    <property type="match status" value="1"/>
</dbReference>
<dbReference type="GO" id="GO:0005886">
    <property type="term" value="C:plasma membrane"/>
    <property type="evidence" value="ECO:0007669"/>
    <property type="project" value="UniProtKB-SubCell"/>
</dbReference>
<sequence>MRSIYVYFLMTISCLFSTSAPLYAQETDSVNKKELDLSSLLNGIRQQQINDSLERVKLQHEIADLKSQNSPKKENLKQQLNEFDEENNLRKQQLKVKVDSIKKNTKRYAVAPFQDTLFYIYNKLGSSLAKDRAYNVVSRIHNLYEDDFVKVDSFKIENSEISADIVYKDLVITSVTELDALLEGKSKEEIAANYLKRIQDSIKTERADNSITKLLTRIGLVFLILVVFSILILLINKLKKYGTRRILTERTQRIKDIKIKNYVLVTSVQKTRMFINAINILRWGLIVLIAFIMLPIVFSVFPFTQSWASNLIGLFTKPLKTAVLAIWDYIPNLITVFVILVVMRYAVRFIKYIFSEIDKGKLEVNGFHRDFAMPTFTIVRFLLQAFTLVLIFPYLPGANSDIFKGISVFIGVLFSLGSSSAISNIIAGLVITYMRPFRIGDRITIADKTGVVIEKSPLVTRLRTIKNEEITIPNSSVLSGNTVNYSTFSEEGICFQVELTVGYEEPWQRIHELLLNIPPRIKRVNLNPAPFVLQKKLDDFYVLYELNVYIARSAEIELAKSEIFQLILDDFLAAGIEMNGPHLFAKVDHVQQYNPKAPNNSHENEL</sequence>
<proteinExistence type="inferred from homology"/>
<feature type="transmembrane region" description="Helical" evidence="7">
    <location>
        <begin position="280"/>
        <end position="301"/>
    </location>
</feature>
<feature type="chain" id="PRO_5035292082" evidence="8">
    <location>
        <begin position="25"/>
        <end position="606"/>
    </location>
</feature>
<reference evidence="11 12" key="1">
    <citation type="submission" date="2018-06" db="EMBL/GenBank/DDBJ databases">
        <authorList>
            <consortium name="Pathogen Informatics"/>
            <person name="Doyle S."/>
        </authorList>
    </citation>
    <scope>NUCLEOTIDE SEQUENCE [LARGE SCALE GENOMIC DNA]</scope>
    <source>
        <strain evidence="11 12">NCTC11343</strain>
    </source>
</reference>
<dbReference type="PANTHER" id="PTHR30221">
    <property type="entry name" value="SMALL-CONDUCTANCE MECHANOSENSITIVE CHANNEL"/>
    <property type="match status" value="1"/>
</dbReference>
<feature type="domain" description="Mechanosensitive ion channel MscS" evidence="9">
    <location>
        <begin position="421"/>
        <end position="486"/>
    </location>
</feature>
<evidence type="ECO:0000256" key="5">
    <source>
        <dbReference type="ARBA" id="ARBA00022989"/>
    </source>
</evidence>
<dbReference type="InterPro" id="IPR023408">
    <property type="entry name" value="MscS_beta-dom_sf"/>
</dbReference>
<keyword evidence="6 7" id="KW-0472">Membrane</keyword>
<dbReference type="Gene3D" id="2.30.30.60">
    <property type="match status" value="1"/>
</dbReference>
<evidence type="ECO:0000256" key="6">
    <source>
        <dbReference type="ARBA" id="ARBA00023136"/>
    </source>
</evidence>
<feature type="transmembrane region" description="Helical" evidence="7">
    <location>
        <begin position="214"/>
        <end position="235"/>
    </location>
</feature>
<dbReference type="GO" id="GO:0008381">
    <property type="term" value="F:mechanosensitive monoatomic ion channel activity"/>
    <property type="evidence" value="ECO:0007669"/>
    <property type="project" value="InterPro"/>
</dbReference>
<comment type="similarity">
    <text evidence="2">Belongs to the MscS (TC 1.A.23) family.</text>
</comment>
<evidence type="ECO:0000256" key="2">
    <source>
        <dbReference type="ARBA" id="ARBA00008017"/>
    </source>
</evidence>
<comment type="subcellular location">
    <subcellularLocation>
        <location evidence="1">Cell membrane</location>
        <topology evidence="1">Multi-pass membrane protein</topology>
    </subcellularLocation>
</comment>
<dbReference type="RefSeq" id="WP_112375832.1">
    <property type="nucleotide sequence ID" value="NZ_CP068089.1"/>
</dbReference>
<dbReference type="Pfam" id="PF00924">
    <property type="entry name" value="MS_channel_2nd"/>
    <property type="match status" value="1"/>
</dbReference>
<organism evidence="11 12">
    <name type="scientific">Sphingobacterium multivorum</name>
    <dbReference type="NCBI Taxonomy" id="28454"/>
    <lineage>
        <taxon>Bacteria</taxon>
        <taxon>Pseudomonadati</taxon>
        <taxon>Bacteroidota</taxon>
        <taxon>Sphingobacteriia</taxon>
        <taxon>Sphingobacteriales</taxon>
        <taxon>Sphingobacteriaceae</taxon>
        <taxon>Sphingobacterium</taxon>
    </lineage>
</organism>
<dbReference type="Gene3D" id="1.10.287.1260">
    <property type="match status" value="1"/>
</dbReference>
<dbReference type="GeneID" id="97179345"/>
<accession>A0A2X2JF19</accession>
<name>A0A2X2JF19_SPHMU</name>
<dbReference type="Gene3D" id="3.30.70.100">
    <property type="match status" value="1"/>
</dbReference>
<evidence type="ECO:0000259" key="10">
    <source>
        <dbReference type="Pfam" id="PF21082"/>
    </source>
</evidence>
<dbReference type="AlphaFoldDB" id="A0A2X2JF19"/>
<evidence type="ECO:0000256" key="8">
    <source>
        <dbReference type="SAM" id="SignalP"/>
    </source>
</evidence>
<dbReference type="Pfam" id="PF21082">
    <property type="entry name" value="MS_channel_3rd"/>
    <property type="match status" value="1"/>
</dbReference>
<feature type="transmembrane region" description="Helical" evidence="7">
    <location>
        <begin position="371"/>
        <end position="394"/>
    </location>
</feature>
<evidence type="ECO:0000256" key="7">
    <source>
        <dbReference type="SAM" id="Phobius"/>
    </source>
</evidence>
<feature type="transmembrane region" description="Helical" evidence="7">
    <location>
        <begin position="329"/>
        <end position="350"/>
    </location>
</feature>
<keyword evidence="8" id="KW-0732">Signal</keyword>
<feature type="signal peptide" evidence="8">
    <location>
        <begin position="1"/>
        <end position="24"/>
    </location>
</feature>